<dbReference type="InterPro" id="IPR006073">
    <property type="entry name" value="GTP-bd"/>
</dbReference>
<sequence length="546" mass="58832">MSRITIDDRIQSLREARELGVGRLSEASLAELDRVIAAAAERRALSSEHTVVGFFGATGSGKSSLFNAVVGEQLAHTHVRRPTTSVPLAAVWRQEDASPLLDWLQVQDRRIPAHPFAGDPALPLILLDLPDFDSVQAEHREIATRLAGQVDVLVWVVDPQKYADATLHRDFIQPLATHAAVTAVVLNQIDRLAPAEIPQVVQSLESLIARDGLPNTEVMAASAVTGAGVDSVRLRIAKFARDRVAATARLTADVRQCASSQLPRNVESPGTREQSPPPTRPFNADRSARAMREAIITASGAELISQAVAKSYRKRAGQATGWPVTSWLLRFRPDPLRRLHLPAQQRTATDADAPVVARTYRQPLSAGQKAGMNRAVRSYVSDASADLPEPWQEYLRGQGLTLSESVPDAVDQAIAATDLGAGRSWWWPLITALQVVSLLAGCVGAGWYLVLWAMQALGFGFVEIPTVEGWPVPGLLLVFGVLLGIVLGAVAAFISAGVAGGRRRRAMRRLRASIGTAVDAHVAAPVRSERARALAFVNALRRAAAR</sequence>
<evidence type="ECO:0000313" key="4">
    <source>
        <dbReference type="EMBL" id="MFD2675450.1"/>
    </source>
</evidence>
<comment type="caution">
    <text evidence="4">The sequence shown here is derived from an EMBL/GenBank/DDBJ whole genome shotgun (WGS) entry which is preliminary data.</text>
</comment>
<feature type="domain" description="G" evidence="3">
    <location>
        <begin position="52"/>
        <end position="165"/>
    </location>
</feature>
<evidence type="ECO:0000256" key="2">
    <source>
        <dbReference type="SAM" id="Phobius"/>
    </source>
</evidence>
<gene>
    <name evidence="4" type="ORF">ACFSUQ_09120</name>
</gene>
<evidence type="ECO:0000256" key="1">
    <source>
        <dbReference type="SAM" id="MobiDB-lite"/>
    </source>
</evidence>
<dbReference type="Gene3D" id="3.40.50.300">
    <property type="entry name" value="P-loop containing nucleotide triphosphate hydrolases"/>
    <property type="match status" value="1"/>
</dbReference>
<reference evidence="5" key="1">
    <citation type="journal article" date="2019" name="Int. J. Syst. Evol. Microbiol.">
        <title>The Global Catalogue of Microorganisms (GCM) 10K type strain sequencing project: providing services to taxonomists for standard genome sequencing and annotation.</title>
        <authorList>
            <consortium name="The Broad Institute Genomics Platform"/>
            <consortium name="The Broad Institute Genome Sequencing Center for Infectious Disease"/>
            <person name="Wu L."/>
            <person name="Ma J."/>
        </authorList>
    </citation>
    <scope>NUCLEOTIDE SEQUENCE [LARGE SCALE GENOMIC DNA]</scope>
    <source>
        <strain evidence="5">TISTR 1511</strain>
    </source>
</reference>
<keyword evidence="2" id="KW-0472">Membrane</keyword>
<feature type="transmembrane region" description="Helical" evidence="2">
    <location>
        <begin position="429"/>
        <end position="454"/>
    </location>
</feature>
<dbReference type="EMBL" id="JBHUNF010000009">
    <property type="protein sequence ID" value="MFD2675450.1"/>
    <property type="molecule type" value="Genomic_DNA"/>
</dbReference>
<dbReference type="Pfam" id="PF01926">
    <property type="entry name" value="MMR_HSR1"/>
    <property type="match status" value="1"/>
</dbReference>
<keyword evidence="5" id="KW-1185">Reference proteome</keyword>
<evidence type="ECO:0000313" key="5">
    <source>
        <dbReference type="Proteomes" id="UP001597453"/>
    </source>
</evidence>
<evidence type="ECO:0000259" key="3">
    <source>
        <dbReference type="Pfam" id="PF01926"/>
    </source>
</evidence>
<dbReference type="PANTHER" id="PTHR42698:SF1">
    <property type="entry name" value="GTPASE ERA, MITOCHONDRIAL"/>
    <property type="match status" value="1"/>
</dbReference>
<dbReference type="InterPro" id="IPR005662">
    <property type="entry name" value="GTPase_Era-like"/>
</dbReference>
<feature type="transmembrane region" description="Helical" evidence="2">
    <location>
        <begin position="474"/>
        <end position="501"/>
    </location>
</feature>
<name>A0ABW5RL85_9MICO</name>
<keyword evidence="2" id="KW-1133">Transmembrane helix</keyword>
<feature type="region of interest" description="Disordered" evidence="1">
    <location>
        <begin position="259"/>
        <end position="286"/>
    </location>
</feature>
<proteinExistence type="predicted"/>
<keyword evidence="2" id="KW-0812">Transmembrane</keyword>
<dbReference type="RefSeq" id="WP_066058241.1">
    <property type="nucleotide sequence ID" value="NZ_JBHUNF010000009.1"/>
</dbReference>
<protein>
    <submittedName>
        <fullName evidence="4">GTPase</fullName>
    </submittedName>
</protein>
<dbReference type="PANTHER" id="PTHR42698">
    <property type="entry name" value="GTPASE ERA"/>
    <property type="match status" value="1"/>
</dbReference>
<dbReference type="InterPro" id="IPR027417">
    <property type="entry name" value="P-loop_NTPase"/>
</dbReference>
<accession>A0ABW5RL85</accession>
<organism evidence="4 5">
    <name type="scientific">Gulosibacter bifidus</name>
    <dbReference type="NCBI Taxonomy" id="272239"/>
    <lineage>
        <taxon>Bacteria</taxon>
        <taxon>Bacillati</taxon>
        <taxon>Actinomycetota</taxon>
        <taxon>Actinomycetes</taxon>
        <taxon>Micrococcales</taxon>
        <taxon>Microbacteriaceae</taxon>
        <taxon>Gulosibacter</taxon>
    </lineage>
</organism>
<dbReference type="SUPFAM" id="SSF52540">
    <property type="entry name" value="P-loop containing nucleoside triphosphate hydrolases"/>
    <property type="match status" value="1"/>
</dbReference>
<dbReference type="Proteomes" id="UP001597453">
    <property type="component" value="Unassembled WGS sequence"/>
</dbReference>